<accession>A0A9W8WRC0</accession>
<keyword evidence="3" id="KW-1185">Reference proteome</keyword>
<name>A0A9W8WRC0_9PLEO</name>
<evidence type="ECO:0000256" key="1">
    <source>
        <dbReference type="SAM" id="MobiDB-lite"/>
    </source>
</evidence>
<proteinExistence type="predicted"/>
<protein>
    <submittedName>
        <fullName evidence="2">Uncharacterized protein</fullName>
    </submittedName>
</protein>
<feature type="compositionally biased region" description="Basic and acidic residues" evidence="1">
    <location>
        <begin position="84"/>
        <end position="102"/>
    </location>
</feature>
<dbReference type="AlphaFoldDB" id="A0A9W8WRC0"/>
<feature type="region of interest" description="Disordered" evidence="1">
    <location>
        <begin position="84"/>
        <end position="146"/>
    </location>
</feature>
<dbReference type="Proteomes" id="UP001140562">
    <property type="component" value="Unassembled WGS sequence"/>
</dbReference>
<dbReference type="EMBL" id="JAPEUV010000162">
    <property type="protein sequence ID" value="KAJ4331102.1"/>
    <property type="molecule type" value="Genomic_DNA"/>
</dbReference>
<evidence type="ECO:0000313" key="2">
    <source>
        <dbReference type="EMBL" id="KAJ4331102.1"/>
    </source>
</evidence>
<evidence type="ECO:0000313" key="3">
    <source>
        <dbReference type="Proteomes" id="UP001140562"/>
    </source>
</evidence>
<comment type="caution">
    <text evidence="2">The sequence shown here is derived from an EMBL/GenBank/DDBJ whole genome shotgun (WGS) entry which is preliminary data.</text>
</comment>
<gene>
    <name evidence="2" type="ORF">N0V87_009429</name>
</gene>
<organism evidence="2 3">
    <name type="scientific">Didymella glomerata</name>
    <dbReference type="NCBI Taxonomy" id="749621"/>
    <lineage>
        <taxon>Eukaryota</taxon>
        <taxon>Fungi</taxon>
        <taxon>Dikarya</taxon>
        <taxon>Ascomycota</taxon>
        <taxon>Pezizomycotina</taxon>
        <taxon>Dothideomycetes</taxon>
        <taxon>Pleosporomycetidae</taxon>
        <taxon>Pleosporales</taxon>
        <taxon>Pleosporineae</taxon>
        <taxon>Didymellaceae</taxon>
        <taxon>Didymella</taxon>
    </lineage>
</organism>
<reference evidence="2" key="1">
    <citation type="submission" date="2022-10" db="EMBL/GenBank/DDBJ databases">
        <title>Tapping the CABI collections for fungal endophytes: first genome assemblies for Collariella, Neodidymelliopsis, Ascochyta clinopodiicola, Didymella pomorum, Didymosphaeria variabile, Neocosmospora piperis and Neocucurbitaria cava.</title>
        <authorList>
            <person name="Hill R."/>
        </authorList>
    </citation>
    <scope>NUCLEOTIDE SEQUENCE</scope>
    <source>
        <strain evidence="2">IMI 360193</strain>
    </source>
</reference>
<sequence>MDIISTEFETVNGIDSTTFFQDWKVFDRHVHILWDFPKPHCWNDLKAQVTYCLLLAWASEFPRTTWDPIPTRIDIADTLAELCRGEPQRDVGHPNGDGKGDDDNGDDNDFPPSYAKPVDDGQGNITGGNGSVPDELYSLPISLDMP</sequence>